<reference evidence="3" key="2">
    <citation type="submission" date="2025-09" db="UniProtKB">
        <authorList>
            <consortium name="Ensembl"/>
        </authorList>
    </citation>
    <scope>IDENTIFICATION</scope>
</reference>
<protein>
    <submittedName>
        <fullName evidence="3">Uncharacterized protein</fullName>
    </submittedName>
</protein>
<evidence type="ECO:0000313" key="3">
    <source>
        <dbReference type="Ensembl" id="ENSAPOP00000016630.1"/>
    </source>
</evidence>
<evidence type="ECO:0000256" key="1">
    <source>
        <dbReference type="SAM" id="Phobius"/>
    </source>
</evidence>
<keyword evidence="2" id="KW-0732">Signal</keyword>
<reference evidence="3" key="1">
    <citation type="submission" date="2025-08" db="UniProtKB">
        <authorList>
            <consortium name="Ensembl"/>
        </authorList>
    </citation>
    <scope>IDENTIFICATION</scope>
</reference>
<keyword evidence="1" id="KW-1133">Transmembrane helix</keyword>
<sequence length="128" mass="14723">MSCLGLILLLVMITAIPPTSVFKTCSELKPWNQGATITAVMMFLIFFVCPHQFRFSNVCGTSRKCLPLHYQIVTLKLLKRFGDFFSKLQHQNWSKSLTERHGLSVKMQKRPLSLSSIQFHIYRTLTCP</sequence>
<accession>A0A3Q1GGC5</accession>
<evidence type="ECO:0000313" key="4">
    <source>
        <dbReference type="Proteomes" id="UP000257200"/>
    </source>
</evidence>
<dbReference type="Proteomes" id="UP000257200">
    <property type="component" value="Unplaced"/>
</dbReference>
<keyword evidence="1" id="KW-0472">Membrane</keyword>
<evidence type="ECO:0000256" key="2">
    <source>
        <dbReference type="SAM" id="SignalP"/>
    </source>
</evidence>
<feature type="signal peptide" evidence="2">
    <location>
        <begin position="1"/>
        <end position="21"/>
    </location>
</feature>
<keyword evidence="4" id="KW-1185">Reference proteome</keyword>
<name>A0A3Q1GGC5_9TELE</name>
<feature type="chain" id="PRO_5018741387" evidence="2">
    <location>
        <begin position="22"/>
        <end position="128"/>
    </location>
</feature>
<feature type="transmembrane region" description="Helical" evidence="1">
    <location>
        <begin position="31"/>
        <end position="49"/>
    </location>
</feature>
<dbReference type="AlphaFoldDB" id="A0A3Q1GGC5"/>
<keyword evidence="1" id="KW-0812">Transmembrane</keyword>
<organism evidence="3 4">
    <name type="scientific">Acanthochromis polyacanthus</name>
    <name type="common">spiny chromis</name>
    <dbReference type="NCBI Taxonomy" id="80966"/>
    <lineage>
        <taxon>Eukaryota</taxon>
        <taxon>Metazoa</taxon>
        <taxon>Chordata</taxon>
        <taxon>Craniata</taxon>
        <taxon>Vertebrata</taxon>
        <taxon>Euteleostomi</taxon>
        <taxon>Actinopterygii</taxon>
        <taxon>Neopterygii</taxon>
        <taxon>Teleostei</taxon>
        <taxon>Neoteleostei</taxon>
        <taxon>Acanthomorphata</taxon>
        <taxon>Ovalentaria</taxon>
        <taxon>Pomacentridae</taxon>
        <taxon>Acanthochromis</taxon>
    </lineage>
</organism>
<proteinExistence type="predicted"/>
<dbReference type="InParanoid" id="A0A3Q1GGC5"/>
<dbReference type="Ensembl" id="ENSAPOT00000025650.1">
    <property type="protein sequence ID" value="ENSAPOP00000016630.1"/>
    <property type="gene ID" value="ENSAPOG00000019740.1"/>
</dbReference>